<dbReference type="EMBL" id="CP049362">
    <property type="protein sequence ID" value="QXX78790.1"/>
    <property type="molecule type" value="Genomic_DNA"/>
</dbReference>
<name>A0ABX8SUR5_9BURK</name>
<dbReference type="RefSeq" id="WP_219235944.1">
    <property type="nucleotide sequence ID" value="NZ_CP049362.1"/>
</dbReference>
<reference evidence="1 2" key="1">
    <citation type="submission" date="2020-02" db="EMBL/GenBank/DDBJ databases">
        <title>Partial ammonium oxidation to N2 by heterotrophic bacteria.</title>
        <authorList>
            <person name="Wu M."/>
        </authorList>
    </citation>
    <scope>NUCLEOTIDE SEQUENCE [LARGE SCALE GENOMIC DNA]</scope>
    <source>
        <strain evidence="1 2">HO-1</strain>
    </source>
</reference>
<evidence type="ECO:0000313" key="2">
    <source>
        <dbReference type="Proteomes" id="UP000826050"/>
    </source>
</evidence>
<gene>
    <name evidence="1" type="ORF">FE795_07030</name>
</gene>
<sequence length="141" mass="16203">MTHEQFLLLAQVLNIMPSAELEQQVRTPNQARSAEAHRMLTLHHRIKEAYVIHRPTAFRVVVSHDDLDRFPGALDLKPDMHVQLVSYTSERYITVRITQAPATPKAYFRGVVSEQNISYTVFEQGDSVYFSEDQVHAVLNK</sequence>
<evidence type="ECO:0000313" key="1">
    <source>
        <dbReference type="EMBL" id="QXX78790.1"/>
    </source>
</evidence>
<dbReference type="Proteomes" id="UP000826050">
    <property type="component" value="Chromosome"/>
</dbReference>
<organism evidence="1 2">
    <name type="scientific">Alcaligenes ammonioxydans</name>
    <dbReference type="NCBI Taxonomy" id="2582914"/>
    <lineage>
        <taxon>Bacteria</taxon>
        <taxon>Pseudomonadati</taxon>
        <taxon>Pseudomonadota</taxon>
        <taxon>Betaproteobacteria</taxon>
        <taxon>Burkholderiales</taxon>
        <taxon>Alcaligenaceae</taxon>
        <taxon>Alcaligenes</taxon>
    </lineage>
</organism>
<protein>
    <submittedName>
        <fullName evidence="1">Uncharacterized protein</fullName>
    </submittedName>
</protein>
<proteinExistence type="predicted"/>
<keyword evidence="2" id="KW-1185">Reference proteome</keyword>
<accession>A0ABX8SUR5</accession>